<feature type="transmembrane region" description="Helical" evidence="7">
    <location>
        <begin position="213"/>
        <end position="235"/>
    </location>
</feature>
<dbReference type="EMBL" id="JAVDQG010000005">
    <property type="protein sequence ID" value="MDR6226450.1"/>
    <property type="molecule type" value="Genomic_DNA"/>
</dbReference>
<evidence type="ECO:0000256" key="3">
    <source>
        <dbReference type="ARBA" id="ARBA00022475"/>
    </source>
</evidence>
<dbReference type="SUPFAM" id="SSF161098">
    <property type="entry name" value="MetI-like"/>
    <property type="match status" value="1"/>
</dbReference>
<keyword evidence="4 7" id="KW-0812">Transmembrane</keyword>
<feature type="transmembrane region" description="Helical" evidence="7">
    <location>
        <begin position="92"/>
        <end position="113"/>
    </location>
</feature>
<name>A0ABU1IRS8_9BACL</name>
<dbReference type="InterPro" id="IPR000515">
    <property type="entry name" value="MetI-like"/>
</dbReference>
<reference evidence="9 10" key="1">
    <citation type="submission" date="2023-07" db="EMBL/GenBank/DDBJ databases">
        <title>Genomic Encyclopedia of Type Strains, Phase IV (KMG-IV): sequencing the most valuable type-strain genomes for metagenomic binning, comparative biology and taxonomic classification.</title>
        <authorList>
            <person name="Goeker M."/>
        </authorList>
    </citation>
    <scope>NUCLEOTIDE SEQUENCE [LARGE SCALE GENOMIC DNA]</scope>
    <source>
        <strain evidence="9 10">DSM 45903</strain>
    </source>
</reference>
<evidence type="ECO:0000256" key="7">
    <source>
        <dbReference type="RuleBase" id="RU363032"/>
    </source>
</evidence>
<evidence type="ECO:0000256" key="5">
    <source>
        <dbReference type="ARBA" id="ARBA00022989"/>
    </source>
</evidence>
<accession>A0ABU1IRS8</accession>
<evidence type="ECO:0000256" key="2">
    <source>
        <dbReference type="ARBA" id="ARBA00022448"/>
    </source>
</evidence>
<proteinExistence type="inferred from homology"/>
<keyword evidence="6 7" id="KW-0472">Membrane</keyword>
<feature type="transmembrane region" description="Helical" evidence="7">
    <location>
        <begin position="241"/>
        <end position="264"/>
    </location>
</feature>
<sequence length="278" mass="30516">MKSRWNRWLMRGAQSKAHAAYLKKMRTKEIAVTTCRLAILIAFVAGWEWGARSGLLDPFIFSSPGRIVETFVQMWVEGGLWKDIGITVSETVLGFILGTGAGTALATLIWYSPFLSRVLDPYLVVLNSMPKVALGPLFIVTIGAGFGSILAMAIAITIIITTLVMYSSFQSVGQEFLQLARSFGATRGQVFRKIIFPASIPDLIAALKVNVGLAWVGVIVGEFLVSKAGLGHLIIYGFQVFNLTLVMMSLVIVALIATAMYEAVSRMEKRLLRHRQLD</sequence>
<feature type="domain" description="ABC transmembrane type-1" evidence="8">
    <location>
        <begin position="80"/>
        <end position="261"/>
    </location>
</feature>
<dbReference type="PROSITE" id="PS50928">
    <property type="entry name" value="ABC_TM1"/>
    <property type="match status" value="1"/>
</dbReference>
<evidence type="ECO:0000256" key="1">
    <source>
        <dbReference type="ARBA" id="ARBA00004651"/>
    </source>
</evidence>
<evidence type="ECO:0000256" key="6">
    <source>
        <dbReference type="ARBA" id="ARBA00023136"/>
    </source>
</evidence>
<keyword evidence="10" id="KW-1185">Reference proteome</keyword>
<evidence type="ECO:0000259" key="8">
    <source>
        <dbReference type="PROSITE" id="PS50928"/>
    </source>
</evidence>
<evidence type="ECO:0000313" key="10">
    <source>
        <dbReference type="Proteomes" id="UP001185012"/>
    </source>
</evidence>
<dbReference type="InterPro" id="IPR035906">
    <property type="entry name" value="MetI-like_sf"/>
</dbReference>
<comment type="caution">
    <text evidence="9">The sequence shown here is derived from an EMBL/GenBank/DDBJ whole genome shotgun (WGS) entry which is preliminary data.</text>
</comment>
<dbReference type="PANTHER" id="PTHR30151">
    <property type="entry name" value="ALKANE SULFONATE ABC TRANSPORTER-RELATED, MEMBRANE SUBUNIT"/>
    <property type="match status" value="1"/>
</dbReference>
<keyword evidence="2 7" id="KW-0813">Transport</keyword>
<dbReference type="Gene3D" id="1.10.3720.10">
    <property type="entry name" value="MetI-like"/>
    <property type="match status" value="1"/>
</dbReference>
<keyword evidence="3" id="KW-1003">Cell membrane</keyword>
<feature type="transmembrane region" description="Helical" evidence="7">
    <location>
        <begin position="133"/>
        <end position="166"/>
    </location>
</feature>
<evidence type="ECO:0000256" key="4">
    <source>
        <dbReference type="ARBA" id="ARBA00022692"/>
    </source>
</evidence>
<comment type="similarity">
    <text evidence="7">Belongs to the binding-protein-dependent transport system permease family.</text>
</comment>
<dbReference type="CDD" id="cd06261">
    <property type="entry name" value="TM_PBP2"/>
    <property type="match status" value="1"/>
</dbReference>
<dbReference type="Proteomes" id="UP001185012">
    <property type="component" value="Unassembled WGS sequence"/>
</dbReference>
<organism evidence="9 10">
    <name type="scientific">Desmospora profundinema</name>
    <dbReference type="NCBI Taxonomy" id="1571184"/>
    <lineage>
        <taxon>Bacteria</taxon>
        <taxon>Bacillati</taxon>
        <taxon>Bacillota</taxon>
        <taxon>Bacilli</taxon>
        <taxon>Bacillales</taxon>
        <taxon>Thermoactinomycetaceae</taxon>
        <taxon>Desmospora</taxon>
    </lineage>
</organism>
<evidence type="ECO:0000313" key="9">
    <source>
        <dbReference type="EMBL" id="MDR6226450.1"/>
    </source>
</evidence>
<dbReference type="PANTHER" id="PTHR30151:SF19">
    <property type="entry name" value="ABC TRANSPORTER PERMEASE"/>
    <property type="match status" value="1"/>
</dbReference>
<gene>
    <name evidence="9" type="ORF">JOE21_002457</name>
</gene>
<dbReference type="Pfam" id="PF00528">
    <property type="entry name" value="BPD_transp_1"/>
    <property type="match status" value="1"/>
</dbReference>
<keyword evidence="5 7" id="KW-1133">Transmembrane helix</keyword>
<comment type="subcellular location">
    <subcellularLocation>
        <location evidence="1 7">Cell membrane</location>
        <topology evidence="1 7">Multi-pass membrane protein</topology>
    </subcellularLocation>
</comment>
<protein>
    <submittedName>
        <fullName evidence="9">NitT/TauT family transport system permease protein</fullName>
    </submittedName>
</protein>